<gene>
    <name evidence="3" type="ORF">EOW66_16765</name>
</gene>
<dbReference type="InterPro" id="IPR006076">
    <property type="entry name" value="FAD-dep_OxRdtase"/>
</dbReference>
<proteinExistence type="predicted"/>
<dbReference type="Gene3D" id="3.30.9.10">
    <property type="entry name" value="D-Amino Acid Oxidase, subunit A, domain 2"/>
    <property type="match status" value="1"/>
</dbReference>
<sequence length="416" mass="43971">MAEVLVLGAGMVGVAAALELQTRGHAVVLVDRRGPGEETSFGNAGFVQGEAVEPYAMPRDLRTLAAYAVGRTNDLVYDPSALPRLAPVLWRYFRNSAPARHRRISAVYAQLVQRALADHAPLIEAAGQEPHIRRTGYLQIWRDARGAEAAAAETVRLIREYDVTVTALDGAAVAAAEPALKRPVAGGLLWGDCWTSDDPGALTVAYAELFTRRGGTVLRGEAASLARTGAGWQVDTASGPVGAAQAVIALGPWAPDLLARLGWRVAMLWKRGYHGHFAAPVRLQRPLIDADAGVVLSPMRRGLRIATGAALVARDAPSDPGQLLRGACAASELVEIGTRIAEPQWFGHRPCLPDMLPLVGAVPGEPGLWVDFGHGHQGFTLGPTTARLLADAMAGARTELLAALAPAARPEVMRAA</sequence>
<accession>A0A3S3LX97</accession>
<dbReference type="GO" id="GO:0016491">
    <property type="term" value="F:oxidoreductase activity"/>
    <property type="evidence" value="ECO:0007669"/>
    <property type="project" value="UniProtKB-KW"/>
</dbReference>
<organism evidence="3 4">
    <name type="scientific">Paenirhodobacter huangdaonensis</name>
    <dbReference type="NCBI Taxonomy" id="2501515"/>
    <lineage>
        <taxon>Bacteria</taxon>
        <taxon>Pseudomonadati</taxon>
        <taxon>Pseudomonadota</taxon>
        <taxon>Alphaproteobacteria</taxon>
        <taxon>Rhodobacterales</taxon>
        <taxon>Rhodobacter group</taxon>
        <taxon>Paenirhodobacter</taxon>
    </lineage>
</organism>
<comment type="caution">
    <text evidence="3">The sequence shown here is derived from an EMBL/GenBank/DDBJ whole genome shotgun (WGS) entry which is preliminary data.</text>
</comment>
<evidence type="ECO:0000259" key="2">
    <source>
        <dbReference type="Pfam" id="PF01266"/>
    </source>
</evidence>
<dbReference type="PANTHER" id="PTHR13847">
    <property type="entry name" value="SARCOSINE DEHYDROGENASE-RELATED"/>
    <property type="match status" value="1"/>
</dbReference>
<dbReference type="Pfam" id="PF01266">
    <property type="entry name" value="DAO"/>
    <property type="match status" value="1"/>
</dbReference>
<name>A0A3S3LX97_9RHOB</name>
<reference evidence="4" key="1">
    <citation type="submission" date="2019-01" db="EMBL/GenBank/DDBJ databases">
        <title>Sinorhodobacter populi sp. nov. isolated from the symptomatic bark tissue of Populus euramericana canker.</title>
        <authorList>
            <person name="Li Y."/>
        </authorList>
    </citation>
    <scope>NUCLEOTIDE SEQUENCE [LARGE SCALE GENOMIC DNA]</scope>
    <source>
        <strain evidence="4">CGMCC 1.12963</strain>
    </source>
</reference>
<dbReference type="RefSeq" id="WP_128157437.1">
    <property type="nucleotide sequence ID" value="NZ_JBHSOM010000014.1"/>
</dbReference>
<protein>
    <submittedName>
        <fullName evidence="3">FAD-binding oxidoreductase</fullName>
    </submittedName>
</protein>
<dbReference type="Proteomes" id="UP000288071">
    <property type="component" value="Unassembled WGS sequence"/>
</dbReference>
<dbReference type="Gene3D" id="3.50.50.60">
    <property type="entry name" value="FAD/NAD(P)-binding domain"/>
    <property type="match status" value="2"/>
</dbReference>
<evidence type="ECO:0000256" key="1">
    <source>
        <dbReference type="ARBA" id="ARBA00023002"/>
    </source>
</evidence>
<dbReference type="EMBL" id="SAVA01000011">
    <property type="protein sequence ID" value="RWR49550.1"/>
    <property type="molecule type" value="Genomic_DNA"/>
</dbReference>
<dbReference type="PANTHER" id="PTHR13847:SF289">
    <property type="entry name" value="GLYCINE OXIDASE"/>
    <property type="match status" value="1"/>
</dbReference>
<keyword evidence="4" id="KW-1185">Reference proteome</keyword>
<dbReference type="GO" id="GO:0005737">
    <property type="term" value="C:cytoplasm"/>
    <property type="evidence" value="ECO:0007669"/>
    <property type="project" value="TreeGrafter"/>
</dbReference>
<evidence type="ECO:0000313" key="4">
    <source>
        <dbReference type="Proteomes" id="UP000288071"/>
    </source>
</evidence>
<dbReference type="InterPro" id="IPR036188">
    <property type="entry name" value="FAD/NAD-bd_sf"/>
</dbReference>
<dbReference type="AlphaFoldDB" id="A0A3S3LX97"/>
<dbReference type="SUPFAM" id="SSF51905">
    <property type="entry name" value="FAD/NAD(P)-binding domain"/>
    <property type="match status" value="1"/>
</dbReference>
<reference evidence="3 4" key="2">
    <citation type="submission" date="2019-01" db="EMBL/GenBank/DDBJ databases">
        <title>Sinorhodobacter populi sp. nov. isolated from the symptomatic bark tissue of Populus euramericana canker.</title>
        <authorList>
            <person name="Xu G."/>
        </authorList>
    </citation>
    <scope>NUCLEOTIDE SEQUENCE [LARGE SCALE GENOMIC DNA]</scope>
    <source>
        <strain evidence="3 4">CGMCC 1.12963</strain>
    </source>
</reference>
<feature type="domain" description="FAD dependent oxidoreductase" evidence="2">
    <location>
        <begin position="4"/>
        <end position="391"/>
    </location>
</feature>
<evidence type="ECO:0000313" key="3">
    <source>
        <dbReference type="EMBL" id="RWR49550.1"/>
    </source>
</evidence>
<keyword evidence="1" id="KW-0560">Oxidoreductase</keyword>